<dbReference type="Gene3D" id="3.40.50.300">
    <property type="entry name" value="P-loop containing nucleotide triphosphate hydrolases"/>
    <property type="match status" value="1"/>
</dbReference>
<name>A0ABS4GGC5_9FIRM</name>
<comment type="similarity">
    <text evidence="1">Belongs to the GSP E family.</text>
</comment>
<dbReference type="EMBL" id="JAGGKS010000008">
    <property type="protein sequence ID" value="MBP1926734.1"/>
    <property type="molecule type" value="Genomic_DNA"/>
</dbReference>
<dbReference type="Proteomes" id="UP001519342">
    <property type="component" value="Unassembled WGS sequence"/>
</dbReference>
<protein>
    <submittedName>
        <fullName evidence="3">Pilus assembly protein CpaF</fullName>
    </submittedName>
</protein>
<dbReference type="SUPFAM" id="SSF52540">
    <property type="entry name" value="P-loop containing nucleoside triphosphate hydrolases"/>
    <property type="match status" value="1"/>
</dbReference>
<reference evidence="3 4" key="1">
    <citation type="submission" date="2021-03" db="EMBL/GenBank/DDBJ databases">
        <title>Genomic Encyclopedia of Type Strains, Phase IV (KMG-IV): sequencing the most valuable type-strain genomes for metagenomic binning, comparative biology and taxonomic classification.</title>
        <authorList>
            <person name="Goeker M."/>
        </authorList>
    </citation>
    <scope>NUCLEOTIDE SEQUENCE [LARGE SCALE GENOMIC DNA]</scope>
    <source>
        <strain evidence="3 4">DSM 24004</strain>
    </source>
</reference>
<proteinExistence type="inferred from homology"/>
<dbReference type="InterPro" id="IPR001482">
    <property type="entry name" value="T2SS/T4SS_dom"/>
</dbReference>
<evidence type="ECO:0000259" key="2">
    <source>
        <dbReference type="Pfam" id="PF00437"/>
    </source>
</evidence>
<dbReference type="RefSeq" id="WP_209512463.1">
    <property type="nucleotide sequence ID" value="NZ_JAGGKS010000008.1"/>
</dbReference>
<dbReference type="InterPro" id="IPR027417">
    <property type="entry name" value="P-loop_NTPase"/>
</dbReference>
<dbReference type="InterPro" id="IPR050921">
    <property type="entry name" value="T4SS_GSP_E_ATPase"/>
</dbReference>
<accession>A0ABS4GGC5</accession>
<dbReference type="CDD" id="cd01130">
    <property type="entry name" value="VirB11-like_ATPase"/>
    <property type="match status" value="1"/>
</dbReference>
<dbReference type="Pfam" id="PF00437">
    <property type="entry name" value="T2SSE"/>
    <property type="match status" value="1"/>
</dbReference>
<dbReference type="PANTHER" id="PTHR30486:SF6">
    <property type="entry name" value="TYPE IV PILUS RETRACTATION ATPASE PILT"/>
    <property type="match status" value="1"/>
</dbReference>
<evidence type="ECO:0000313" key="3">
    <source>
        <dbReference type="EMBL" id="MBP1926734.1"/>
    </source>
</evidence>
<feature type="domain" description="Bacterial type II secretion system protein E" evidence="2">
    <location>
        <begin position="139"/>
        <end position="349"/>
    </location>
</feature>
<evidence type="ECO:0000256" key="1">
    <source>
        <dbReference type="ARBA" id="ARBA00006611"/>
    </source>
</evidence>
<dbReference type="PANTHER" id="PTHR30486">
    <property type="entry name" value="TWITCHING MOTILITY PROTEIN PILT"/>
    <property type="match status" value="1"/>
</dbReference>
<comment type="caution">
    <text evidence="3">The sequence shown here is derived from an EMBL/GenBank/DDBJ whole genome shotgun (WGS) entry which is preliminary data.</text>
</comment>
<dbReference type="Gene3D" id="3.30.450.380">
    <property type="match status" value="1"/>
</dbReference>
<gene>
    <name evidence="3" type="ORF">J2Z76_002604</name>
</gene>
<keyword evidence="4" id="KW-1185">Reference proteome</keyword>
<organism evidence="3 4">
    <name type="scientific">Sedimentibacter acidaminivorans</name>
    <dbReference type="NCBI Taxonomy" id="913099"/>
    <lineage>
        <taxon>Bacteria</taxon>
        <taxon>Bacillati</taxon>
        <taxon>Bacillota</taxon>
        <taxon>Tissierellia</taxon>
        <taxon>Sedimentibacter</taxon>
    </lineage>
</organism>
<evidence type="ECO:0000313" key="4">
    <source>
        <dbReference type="Proteomes" id="UP001519342"/>
    </source>
</evidence>
<sequence>MEYKDIENYVYEKIINKEGTKELREIHTQNLINCSAGDVAAKNYVQTLIKNILLDMNIQQEKIKEFTEQIFANKWGLRILEKYNLKDVDEIITHGKKVLLKKQGEIIEVPEKFNDEAEVISVIRRCLEFDKTKDLNYNNAIIEAKRKDGSRINAVCEPIGKYPYLNIRKFDSFLPTTENMLKTQTISKEEVEVLSMLVKGRANILIIGEMESGKTTFINWLLQFIPLNLITGIMETKRELYPDILYPEKHWVQLEEKLPDYPMSILFRTMLRMSVDIIVVGECRGEEVNELIKSMSRGHSGSMGSAHSMDALGAIDDFADMTLESGKIMDLKALKYRIARSVDIVIKLRKLSTKKDGKRRKVCAGIYEITTEHNDMSYDSVPIFEFEIDEENPSDGGIHIRKSTISRRLRKKLNEYGVKMSEINKVFGHEYV</sequence>